<evidence type="ECO:0000313" key="10">
    <source>
        <dbReference type="Proteomes" id="UP000287651"/>
    </source>
</evidence>
<dbReference type="AlphaFoldDB" id="A0A426X9H6"/>
<dbReference type="PANTHER" id="PTHR33057">
    <property type="entry name" value="TRANSCRIPTION REPRESSOR OFP7-RELATED"/>
    <property type="match status" value="1"/>
</dbReference>
<feature type="compositionally biased region" description="Low complexity" evidence="7">
    <location>
        <begin position="220"/>
        <end position="234"/>
    </location>
</feature>
<evidence type="ECO:0000256" key="7">
    <source>
        <dbReference type="SAM" id="MobiDB-lite"/>
    </source>
</evidence>
<evidence type="ECO:0000256" key="6">
    <source>
        <dbReference type="RuleBase" id="RU367028"/>
    </source>
</evidence>
<evidence type="ECO:0000256" key="3">
    <source>
        <dbReference type="ARBA" id="ARBA00023015"/>
    </source>
</evidence>
<name>A0A426X9H6_ENSVE</name>
<feature type="region of interest" description="Disordered" evidence="7">
    <location>
        <begin position="173"/>
        <end position="265"/>
    </location>
</feature>
<comment type="function">
    <text evidence="6">Transcriptional repressor that regulates multiple aspects of plant growth and development.</text>
</comment>
<dbReference type="Pfam" id="PF04844">
    <property type="entry name" value="Ovate"/>
    <property type="match status" value="1"/>
</dbReference>
<reference evidence="9 10" key="1">
    <citation type="journal article" date="2014" name="Agronomy (Basel)">
        <title>A Draft Genome Sequence for Ensete ventricosum, the Drought-Tolerant Tree Against Hunger.</title>
        <authorList>
            <person name="Harrison J."/>
            <person name="Moore K.A."/>
            <person name="Paszkiewicz K."/>
            <person name="Jones T."/>
            <person name="Grant M."/>
            <person name="Ambacheew D."/>
            <person name="Muzemil S."/>
            <person name="Studholme D.J."/>
        </authorList>
    </citation>
    <scope>NUCLEOTIDE SEQUENCE [LARGE SCALE GENOMIC DNA]</scope>
</reference>
<feature type="compositionally biased region" description="Basic residues" evidence="7">
    <location>
        <begin position="242"/>
        <end position="254"/>
    </location>
</feature>
<dbReference type="Proteomes" id="UP000287651">
    <property type="component" value="Unassembled WGS sequence"/>
</dbReference>
<evidence type="ECO:0000313" key="9">
    <source>
        <dbReference type="EMBL" id="RRT36129.1"/>
    </source>
</evidence>
<dbReference type="PROSITE" id="PS51754">
    <property type="entry name" value="OVATE"/>
    <property type="match status" value="1"/>
</dbReference>
<dbReference type="InterPro" id="IPR038933">
    <property type="entry name" value="Ovate"/>
</dbReference>
<feature type="compositionally biased region" description="Basic and acidic residues" evidence="7">
    <location>
        <begin position="198"/>
        <end position="214"/>
    </location>
</feature>
<proteinExistence type="predicted"/>
<keyword evidence="3 6" id="KW-0805">Transcription regulation</keyword>
<accession>A0A426X9H6</accession>
<dbReference type="GO" id="GO:0045892">
    <property type="term" value="P:negative regulation of DNA-templated transcription"/>
    <property type="evidence" value="ECO:0007669"/>
    <property type="project" value="UniProtKB-UniRule"/>
</dbReference>
<sequence>MESSRSSKLKQRLARMFRSPSLLRSPCKPSASAATNLSSAASTRALFDDPVHEPVFVPRRRGGSLDDHLGRSFSSTVPTVAASAGRRVRSADCSGCRPTCAVECIQPAPLVAKNNKWRDMKTRKKERRVRETGGYYETGEWEGRTCPPASPSSPSKSSYYYYCFNGDVKEEKEGIKRKKKKRVPSNSYRFSSSSSMESDVKEDGFFSSEEREGKEEETETFFSSRSFSSDSSEFYQRPTSKEKKKKKKKKKKNKRNPERPQRRRARKYEAWGVCKGFQPLVSITRKEKKGFAVVKRSSDPYNDFRSSMVEMITERQIFGAEDLECLLQSYLSLNSPHLHPLILQAFSDIWVVLSGH</sequence>
<gene>
    <name evidence="9" type="ORF">B296_00033006</name>
</gene>
<feature type="domain" description="OVATE" evidence="8">
    <location>
        <begin position="293"/>
        <end position="352"/>
    </location>
</feature>
<dbReference type="PANTHER" id="PTHR33057:SF17">
    <property type="entry name" value="TRANSCRIPTION REPRESSOR OFP8"/>
    <property type="match status" value="1"/>
</dbReference>
<keyword evidence="4 6" id="KW-0804">Transcription</keyword>
<dbReference type="NCBIfam" id="TIGR01568">
    <property type="entry name" value="A_thal_3678"/>
    <property type="match status" value="1"/>
</dbReference>
<keyword evidence="5 6" id="KW-0539">Nucleus</keyword>
<comment type="caution">
    <text evidence="9">The sequence shown here is derived from an EMBL/GenBank/DDBJ whole genome shotgun (WGS) entry which is preliminary data.</text>
</comment>
<organism evidence="9 10">
    <name type="scientific">Ensete ventricosum</name>
    <name type="common">Abyssinian banana</name>
    <name type="synonym">Musa ensete</name>
    <dbReference type="NCBI Taxonomy" id="4639"/>
    <lineage>
        <taxon>Eukaryota</taxon>
        <taxon>Viridiplantae</taxon>
        <taxon>Streptophyta</taxon>
        <taxon>Embryophyta</taxon>
        <taxon>Tracheophyta</taxon>
        <taxon>Spermatophyta</taxon>
        <taxon>Magnoliopsida</taxon>
        <taxon>Liliopsida</taxon>
        <taxon>Zingiberales</taxon>
        <taxon>Musaceae</taxon>
        <taxon>Ensete</taxon>
    </lineage>
</organism>
<dbReference type="InterPro" id="IPR006458">
    <property type="entry name" value="Ovate_C"/>
</dbReference>
<evidence type="ECO:0000256" key="4">
    <source>
        <dbReference type="ARBA" id="ARBA00023163"/>
    </source>
</evidence>
<comment type="subcellular location">
    <subcellularLocation>
        <location evidence="1 6">Nucleus</location>
    </subcellularLocation>
</comment>
<dbReference type="GO" id="GO:0005634">
    <property type="term" value="C:nucleus"/>
    <property type="evidence" value="ECO:0007669"/>
    <property type="project" value="UniProtKB-SubCell"/>
</dbReference>
<protein>
    <recommendedName>
        <fullName evidence="6">Transcription repressor</fullName>
    </recommendedName>
    <alternativeName>
        <fullName evidence="6">Ovate family protein</fullName>
    </alternativeName>
</protein>
<evidence type="ECO:0000256" key="1">
    <source>
        <dbReference type="ARBA" id="ARBA00004123"/>
    </source>
</evidence>
<feature type="compositionally biased region" description="Low complexity" evidence="7">
    <location>
        <begin position="185"/>
        <end position="197"/>
    </location>
</feature>
<dbReference type="EMBL" id="AMZH03024034">
    <property type="protein sequence ID" value="RRT36129.1"/>
    <property type="molecule type" value="Genomic_DNA"/>
</dbReference>
<keyword evidence="2 6" id="KW-0678">Repressor</keyword>
<evidence type="ECO:0000256" key="2">
    <source>
        <dbReference type="ARBA" id="ARBA00022491"/>
    </source>
</evidence>
<evidence type="ECO:0000256" key="5">
    <source>
        <dbReference type="ARBA" id="ARBA00023242"/>
    </source>
</evidence>
<evidence type="ECO:0000259" key="8">
    <source>
        <dbReference type="PROSITE" id="PS51754"/>
    </source>
</evidence>